<feature type="region of interest" description="Disordered" evidence="1">
    <location>
        <begin position="380"/>
        <end position="420"/>
    </location>
</feature>
<feature type="compositionally biased region" description="Low complexity" evidence="1">
    <location>
        <begin position="227"/>
        <end position="236"/>
    </location>
</feature>
<dbReference type="RefSeq" id="XP_040779608.1">
    <property type="nucleotide sequence ID" value="XM_040922505.1"/>
</dbReference>
<name>A0A9P5CSI8_CRYP1</name>
<feature type="non-terminal residue" evidence="2">
    <location>
        <position position="566"/>
    </location>
</feature>
<feature type="compositionally biased region" description="Basic residues" evidence="1">
    <location>
        <begin position="194"/>
        <end position="203"/>
    </location>
</feature>
<proteinExistence type="predicted"/>
<reference evidence="2" key="1">
    <citation type="journal article" date="2020" name="Phytopathology">
        <title>Genome sequence of the chestnut blight fungus Cryphonectria parasitica EP155: A fundamental resource for an archetypical invasive plant pathogen.</title>
        <authorList>
            <person name="Crouch J.A."/>
            <person name="Dawe A."/>
            <person name="Aerts A."/>
            <person name="Barry K."/>
            <person name="Churchill A.C.L."/>
            <person name="Grimwood J."/>
            <person name="Hillman B."/>
            <person name="Milgroom M.G."/>
            <person name="Pangilinan J."/>
            <person name="Smith M."/>
            <person name="Salamov A."/>
            <person name="Schmutz J."/>
            <person name="Yadav J."/>
            <person name="Grigoriev I.V."/>
            <person name="Nuss D."/>
        </authorList>
    </citation>
    <scope>NUCLEOTIDE SEQUENCE</scope>
    <source>
        <strain evidence="2">EP155</strain>
    </source>
</reference>
<feature type="compositionally biased region" description="Low complexity" evidence="1">
    <location>
        <begin position="523"/>
        <end position="535"/>
    </location>
</feature>
<accession>A0A9P5CSI8</accession>
<evidence type="ECO:0000313" key="2">
    <source>
        <dbReference type="EMBL" id="KAF3768647.1"/>
    </source>
</evidence>
<feature type="compositionally biased region" description="Basic and acidic residues" evidence="1">
    <location>
        <begin position="380"/>
        <end position="390"/>
    </location>
</feature>
<feature type="compositionally biased region" description="Low complexity" evidence="1">
    <location>
        <begin position="103"/>
        <end position="136"/>
    </location>
</feature>
<organism evidence="2 3">
    <name type="scientific">Cryphonectria parasitica (strain ATCC 38755 / EP155)</name>
    <dbReference type="NCBI Taxonomy" id="660469"/>
    <lineage>
        <taxon>Eukaryota</taxon>
        <taxon>Fungi</taxon>
        <taxon>Dikarya</taxon>
        <taxon>Ascomycota</taxon>
        <taxon>Pezizomycotina</taxon>
        <taxon>Sordariomycetes</taxon>
        <taxon>Sordariomycetidae</taxon>
        <taxon>Diaporthales</taxon>
        <taxon>Cryphonectriaceae</taxon>
        <taxon>Cryphonectria-Endothia species complex</taxon>
        <taxon>Cryphonectria</taxon>
    </lineage>
</organism>
<evidence type="ECO:0000313" key="3">
    <source>
        <dbReference type="Proteomes" id="UP000803844"/>
    </source>
</evidence>
<feature type="compositionally biased region" description="Polar residues" evidence="1">
    <location>
        <begin position="500"/>
        <end position="520"/>
    </location>
</feature>
<dbReference type="EMBL" id="MU032345">
    <property type="protein sequence ID" value="KAF3768647.1"/>
    <property type="molecule type" value="Genomic_DNA"/>
</dbReference>
<dbReference type="AlphaFoldDB" id="A0A9P5CSI8"/>
<dbReference type="Proteomes" id="UP000803844">
    <property type="component" value="Unassembled WGS sequence"/>
</dbReference>
<comment type="caution">
    <text evidence="2">The sequence shown here is derived from an EMBL/GenBank/DDBJ whole genome shotgun (WGS) entry which is preliminary data.</text>
</comment>
<keyword evidence="3" id="KW-1185">Reference proteome</keyword>
<evidence type="ECO:0000256" key="1">
    <source>
        <dbReference type="SAM" id="MobiDB-lite"/>
    </source>
</evidence>
<protein>
    <submittedName>
        <fullName evidence="2">Uncharacterized protein</fullName>
    </submittedName>
</protein>
<dbReference type="GeneID" id="63839634"/>
<gene>
    <name evidence="2" type="ORF">M406DRAFT_349811</name>
</gene>
<feature type="region of interest" description="Disordered" evidence="1">
    <location>
        <begin position="103"/>
        <end position="147"/>
    </location>
</feature>
<feature type="region of interest" description="Disordered" evidence="1">
    <location>
        <begin position="194"/>
        <end position="242"/>
    </location>
</feature>
<feature type="region of interest" description="Disordered" evidence="1">
    <location>
        <begin position="497"/>
        <end position="566"/>
    </location>
</feature>
<dbReference type="OrthoDB" id="4850804at2759"/>
<sequence length="566" mass="59778">MASMSCTTSTSLPKGFSVLQPTLGAPLSWMPAVGTAELEQLINAYLPGPASAQEKRAAISMDFFEHSAQTGENFKYYPVNAASHSPASSSSAYNTSPAMSDLSYYSSPSQSSTPSASAASMARRSSQKSSAAAAAKGVERTDFSHLPGMKIMTTTGEDVTNSASRGCKTKEQREHAHLMRVLKACDACKKKKIRCDPSHKRRSAPQARSAKPESATKLTKKARKSPATTSTQSAASLFTPAPEPSFDLDMMADLTGSSLDQSWDEFLSFNDEPINATISQDFYGAVPQDLDFFFLGGDNQFSPADSGSSGFTNSPAVPLTPVATTLIPHSDLIAFNGNSLYAQAGDQEPTLPYLNDGAHGSNYVDFNLYSPSSSFVDEEPQKLKAGDKRKASAIQNASAESRYTGPIASSPAGLNESQSSISLRDGQQWYIDHSRPTAILPTGLEWEGSGAGEQHGGTLSVDLLDDGSFTQRPWHANDGGHGDARAVKTAAAAAARSHGLSLQQQQVASNHSPATSSSPGEDTATSAAATTVASSPQSPRTARPQVVVQQRDITSFRGVARVSPRT</sequence>